<feature type="domain" description="RES" evidence="1">
    <location>
        <begin position="39"/>
        <end position="182"/>
    </location>
</feature>
<organism evidence="2 3">
    <name type="scientific">Massilia violaceinigra</name>
    <dbReference type="NCBI Taxonomy" id="2045208"/>
    <lineage>
        <taxon>Bacteria</taxon>
        <taxon>Pseudomonadati</taxon>
        <taxon>Pseudomonadota</taxon>
        <taxon>Betaproteobacteria</taxon>
        <taxon>Burkholderiales</taxon>
        <taxon>Oxalobacteraceae</taxon>
        <taxon>Telluria group</taxon>
        <taxon>Massilia</taxon>
    </lineage>
</organism>
<protein>
    <recommendedName>
        <fullName evidence="1">RES domain-containing protein</fullName>
    </recommendedName>
</protein>
<dbReference type="SMART" id="SM00953">
    <property type="entry name" value="RES"/>
    <property type="match status" value="1"/>
</dbReference>
<reference evidence="2" key="1">
    <citation type="submission" date="2017-10" db="EMBL/GenBank/DDBJ databases">
        <title>Massilia psychrophilum sp. nov., a novel purple-pigmented bacterium isolated from Tianshan glacier, Xinjiang Municipality, China.</title>
        <authorList>
            <person name="Wang H."/>
        </authorList>
    </citation>
    <scope>NUCLEOTIDE SEQUENCE [LARGE SCALE GENOMIC DNA]</scope>
    <source>
        <strain evidence="2">B2</strain>
    </source>
</reference>
<dbReference type="EMBL" id="CP024608">
    <property type="protein sequence ID" value="ATQ74055.1"/>
    <property type="molecule type" value="Genomic_DNA"/>
</dbReference>
<keyword evidence="3" id="KW-1185">Reference proteome</keyword>
<dbReference type="Pfam" id="PF08808">
    <property type="entry name" value="RES"/>
    <property type="match status" value="1"/>
</dbReference>
<dbReference type="InterPro" id="IPR014914">
    <property type="entry name" value="RES_dom"/>
</dbReference>
<evidence type="ECO:0000259" key="1">
    <source>
        <dbReference type="SMART" id="SM00953"/>
    </source>
</evidence>
<proteinExistence type="predicted"/>
<name>A0A2D2DGI4_9BURK</name>
<dbReference type="Proteomes" id="UP000229897">
    <property type="component" value="Chromosome"/>
</dbReference>
<accession>A0A2D2DGI4</accession>
<dbReference type="KEGG" id="mass:CR152_05620"/>
<gene>
    <name evidence="2" type="ORF">CR152_05620</name>
</gene>
<sequence>MGTHLSSRWDFKAAAAAGILHILPLHVNRLVRLSRFPATEPYWGKSKAYRFDDPAQAFGTTYAALMLDVAFAETILHQNGQFSSGAWFIDEKNIAARHIVGFQRPKKPLLGLVNLTGSYLKALWLNNDLCSSDDYADSMLVSASLHDQLPDVDGIIYVSRQMNTGRAVALFERSCLQRSSTVMPLKNHPAFSALLSKFNVAILPSGRASTPRH</sequence>
<evidence type="ECO:0000313" key="3">
    <source>
        <dbReference type="Proteomes" id="UP000229897"/>
    </source>
</evidence>
<dbReference type="AlphaFoldDB" id="A0A2D2DGI4"/>
<evidence type="ECO:0000313" key="2">
    <source>
        <dbReference type="EMBL" id="ATQ74055.1"/>
    </source>
</evidence>